<evidence type="ECO:0000256" key="1">
    <source>
        <dbReference type="ARBA" id="ARBA00022528"/>
    </source>
</evidence>
<dbReference type="GO" id="GO:0043139">
    <property type="term" value="F:5'-3' DNA helicase activity"/>
    <property type="evidence" value="ECO:0007669"/>
    <property type="project" value="InterPro"/>
</dbReference>
<dbReference type="InterPro" id="IPR027032">
    <property type="entry name" value="Twinkle-like"/>
</dbReference>
<dbReference type="Gene3D" id="3.40.1360.10">
    <property type="match status" value="1"/>
</dbReference>
<dbReference type="GO" id="GO:0003697">
    <property type="term" value="F:single-stranded DNA binding"/>
    <property type="evidence" value="ECO:0007669"/>
    <property type="project" value="InterPro"/>
</dbReference>
<dbReference type="GO" id="GO:0005524">
    <property type="term" value="F:ATP binding"/>
    <property type="evidence" value="ECO:0007669"/>
    <property type="project" value="InterPro"/>
</dbReference>
<dbReference type="InterPro" id="IPR007694">
    <property type="entry name" value="DNA_helicase_DnaB-like_C"/>
</dbReference>
<dbReference type="SUPFAM" id="SSF56731">
    <property type="entry name" value="DNA primase core"/>
    <property type="match status" value="1"/>
</dbReference>
<dbReference type="SUPFAM" id="SSF52540">
    <property type="entry name" value="P-loop containing nucleoside triphosphate hydrolases"/>
    <property type="match status" value="1"/>
</dbReference>
<reference evidence="3" key="1">
    <citation type="submission" date="2021-01" db="EMBL/GenBank/DDBJ databases">
        <title>Adiantum capillus-veneris genome.</title>
        <authorList>
            <person name="Fang Y."/>
            <person name="Liao Q."/>
        </authorList>
    </citation>
    <scope>NUCLEOTIDE SEQUENCE</scope>
    <source>
        <strain evidence="3">H3</strain>
        <tissue evidence="3">Leaf</tissue>
    </source>
</reference>
<dbReference type="InterPro" id="IPR027417">
    <property type="entry name" value="P-loop_NTPase"/>
</dbReference>
<feature type="domain" description="SF4 helicase" evidence="2">
    <location>
        <begin position="300"/>
        <end position="566"/>
    </location>
</feature>
<keyword evidence="1" id="KW-0934">Plastid</keyword>
<dbReference type="PROSITE" id="PS51199">
    <property type="entry name" value="SF4_HELICASE"/>
    <property type="match status" value="1"/>
</dbReference>
<dbReference type="OrthoDB" id="1898560at2759"/>
<evidence type="ECO:0000259" key="2">
    <source>
        <dbReference type="PROSITE" id="PS51199"/>
    </source>
</evidence>
<proteinExistence type="predicted"/>
<comment type="caution">
    <text evidence="3">The sequence shown here is derived from an EMBL/GenBank/DDBJ whole genome shotgun (WGS) entry which is preliminary data.</text>
</comment>
<gene>
    <name evidence="3" type="ORF">GOP47_0001686</name>
</gene>
<dbReference type="GO" id="GO:0006260">
    <property type="term" value="P:DNA replication"/>
    <property type="evidence" value="ECO:0007669"/>
    <property type="project" value="InterPro"/>
</dbReference>
<keyword evidence="1" id="KW-0150">Chloroplast</keyword>
<evidence type="ECO:0000313" key="4">
    <source>
        <dbReference type="Proteomes" id="UP000886520"/>
    </source>
</evidence>
<dbReference type="Gene3D" id="3.40.50.300">
    <property type="entry name" value="P-loop containing nucleotide triphosphate hydrolases"/>
    <property type="match status" value="1"/>
</dbReference>
<dbReference type="Pfam" id="PF03796">
    <property type="entry name" value="DnaB_C"/>
    <property type="match status" value="1"/>
</dbReference>
<dbReference type="PANTHER" id="PTHR12873:SF0">
    <property type="entry name" value="TWINKLE MTDNA HELICASE"/>
    <property type="match status" value="1"/>
</dbReference>
<organism evidence="3 4">
    <name type="scientific">Adiantum capillus-veneris</name>
    <name type="common">Maidenhair fern</name>
    <dbReference type="NCBI Taxonomy" id="13818"/>
    <lineage>
        <taxon>Eukaryota</taxon>
        <taxon>Viridiplantae</taxon>
        <taxon>Streptophyta</taxon>
        <taxon>Embryophyta</taxon>
        <taxon>Tracheophyta</taxon>
        <taxon>Polypodiopsida</taxon>
        <taxon>Polypodiidae</taxon>
        <taxon>Polypodiales</taxon>
        <taxon>Pteridineae</taxon>
        <taxon>Pteridaceae</taxon>
        <taxon>Vittarioideae</taxon>
        <taxon>Adiantum</taxon>
    </lineage>
</organism>
<keyword evidence="4" id="KW-1185">Reference proteome</keyword>
<protein>
    <recommendedName>
        <fullName evidence="2">SF4 helicase domain-containing protein</fullName>
    </recommendedName>
</protein>
<accession>A0A9D4V963</accession>
<dbReference type="AlphaFoldDB" id="A0A9D4V963"/>
<dbReference type="PANTHER" id="PTHR12873">
    <property type="entry name" value="T7-LIKE MITOCHONDRIAL DNA HELICASE"/>
    <property type="match status" value="1"/>
</dbReference>
<name>A0A9D4V963_ADICA</name>
<sequence length="566" mass="64962">MCPKCVGGSGRERSLSIYIYPNGLKAKWNCFRSTCGWSGYTEVPKRLPGIKQQAKTLQKELFEDRARLLDLSDPQLGYLELQGISEQTLKRNGVKQLRKGPNSLLAFPYKHGGEIVSCRYYNHHFEFEEEKCAFKIFYGLDDIKDASQVLIVGHELDKLALEEAGFLNCVSVPDLPHCNPQVKSLERKSKIQDKNFEYLLDCQEYLAKVDSFVLALGSDDNRKALTEELARRLGRERCWRVNWPIDEETGALCKDAIEVLRLKGSQALQDMIKNAELYPLHGLFRFCYFEKEIDDFYHERSGYEQGVSSGWKSLDPFYRVIPGEVTLVTGVPSSGKSEWIDALLCNLNRERKWSFALCSMENQVKEHGRKLLEKHIRKPFLTASYSNGMGRMSDKEYELGKLWLNKSFYLIRCENDELPSIDWVLDVAKSAVLRFGIQGLVIDPYNELDHQRPSSMNETEYVSRMLSKIKRFAQLHDCHVWFVAHPKQLQGWRGEAPSLYDISGSAHFMNKCDAGIVVHRNRDPSKGPVDQVHILVRKVRNKAAGMIGEAILDYDRATGEYRDYLA</sequence>
<dbReference type="EMBL" id="JABFUD020000003">
    <property type="protein sequence ID" value="KAI5081943.1"/>
    <property type="molecule type" value="Genomic_DNA"/>
</dbReference>
<dbReference type="Proteomes" id="UP000886520">
    <property type="component" value="Chromosome 2"/>
</dbReference>
<evidence type="ECO:0000313" key="3">
    <source>
        <dbReference type="EMBL" id="KAI5081943.1"/>
    </source>
</evidence>